<evidence type="ECO:0000256" key="1">
    <source>
        <dbReference type="ARBA" id="ARBA00006547"/>
    </source>
</evidence>
<keyword evidence="2" id="KW-0012">Acyltransferase</keyword>
<gene>
    <name evidence="3" type="ORF">G7Y89_g2640</name>
</gene>
<keyword evidence="4" id="KW-1185">Reference proteome</keyword>
<accession>A0A8H4RVY4</accession>
<keyword evidence="2" id="KW-0808">Transferase</keyword>
<protein>
    <recommendedName>
        <fullName evidence="5">Arylamine N-acetyltransferase</fullName>
    </recommendedName>
</protein>
<dbReference type="AlphaFoldDB" id="A0A8H4RVY4"/>
<sequence length="312" mass="34906">MSRPQRPKTPYFPEDVDAYLSQISFPTEKYPKIGPEIARSKDGLEFLAALQGYQLASVPFENLILHYSSHRAITLDKDVLFDKIIASNCGRGGYCMENNLFFGNILKSLGFEVISTGARVAAGNGGCGGWSHQVNLVPLGDEVYMVDVGFGGEGPTRPMPLIDGVVSKWGATDAETRLTYKKGSKSWIPGMWSYEHRKSRSHNWTTVYSFGTTEFHPPDFEVMNFASSNRRTSFFTYRILVVKLLLDKEVGDITGAIILNGNEVKKRVYNKSEIIAELKTEEERVKALSKHFGIFLTDRERAGIRGTVTELK</sequence>
<dbReference type="OrthoDB" id="10260017at2759"/>
<comment type="similarity">
    <text evidence="1 2">Belongs to the arylamine N-acetyltransferase family.</text>
</comment>
<organism evidence="3 4">
    <name type="scientific">Cudoniella acicularis</name>
    <dbReference type="NCBI Taxonomy" id="354080"/>
    <lineage>
        <taxon>Eukaryota</taxon>
        <taxon>Fungi</taxon>
        <taxon>Dikarya</taxon>
        <taxon>Ascomycota</taxon>
        <taxon>Pezizomycotina</taxon>
        <taxon>Leotiomycetes</taxon>
        <taxon>Helotiales</taxon>
        <taxon>Tricladiaceae</taxon>
        <taxon>Cudoniella</taxon>
    </lineage>
</organism>
<dbReference type="PANTHER" id="PTHR11786:SF0">
    <property type="entry name" value="ARYLAMINE N-ACETYLTRANSFERASE 4-RELATED"/>
    <property type="match status" value="1"/>
</dbReference>
<dbReference type="InterPro" id="IPR001447">
    <property type="entry name" value="Arylamine_N-AcTrfase"/>
</dbReference>
<dbReference type="GO" id="GO:0016407">
    <property type="term" value="F:acetyltransferase activity"/>
    <property type="evidence" value="ECO:0007669"/>
    <property type="project" value="InterPro"/>
</dbReference>
<dbReference type="SUPFAM" id="SSF54001">
    <property type="entry name" value="Cysteine proteinases"/>
    <property type="match status" value="1"/>
</dbReference>
<name>A0A8H4RVY4_9HELO</name>
<dbReference type="Gene3D" id="3.30.2140.20">
    <property type="match status" value="1"/>
</dbReference>
<dbReference type="Pfam" id="PF00797">
    <property type="entry name" value="Acetyltransf_2"/>
    <property type="match status" value="1"/>
</dbReference>
<dbReference type="PRINTS" id="PR01543">
    <property type="entry name" value="ANATRNSFRASE"/>
</dbReference>
<dbReference type="EMBL" id="JAAMPI010000118">
    <property type="protein sequence ID" value="KAF4635467.1"/>
    <property type="molecule type" value="Genomic_DNA"/>
</dbReference>
<dbReference type="PANTHER" id="PTHR11786">
    <property type="entry name" value="N-HYDROXYARYLAMINE O-ACETYLTRANSFERASE"/>
    <property type="match status" value="1"/>
</dbReference>
<evidence type="ECO:0000256" key="2">
    <source>
        <dbReference type="RuleBase" id="RU003452"/>
    </source>
</evidence>
<evidence type="ECO:0000313" key="3">
    <source>
        <dbReference type="EMBL" id="KAF4635467.1"/>
    </source>
</evidence>
<dbReference type="InterPro" id="IPR053710">
    <property type="entry name" value="Arylamine_NAT_domain_sf"/>
</dbReference>
<dbReference type="Proteomes" id="UP000566819">
    <property type="component" value="Unassembled WGS sequence"/>
</dbReference>
<dbReference type="InterPro" id="IPR038765">
    <property type="entry name" value="Papain-like_cys_pep_sf"/>
</dbReference>
<evidence type="ECO:0008006" key="5">
    <source>
        <dbReference type="Google" id="ProtNLM"/>
    </source>
</evidence>
<evidence type="ECO:0000313" key="4">
    <source>
        <dbReference type="Proteomes" id="UP000566819"/>
    </source>
</evidence>
<proteinExistence type="inferred from homology"/>
<comment type="caution">
    <text evidence="3">The sequence shown here is derived from an EMBL/GenBank/DDBJ whole genome shotgun (WGS) entry which is preliminary data.</text>
</comment>
<reference evidence="3 4" key="1">
    <citation type="submission" date="2020-03" db="EMBL/GenBank/DDBJ databases">
        <title>Draft Genome Sequence of Cudoniella acicularis.</title>
        <authorList>
            <person name="Buettner E."/>
            <person name="Kellner H."/>
        </authorList>
    </citation>
    <scope>NUCLEOTIDE SEQUENCE [LARGE SCALE GENOMIC DNA]</scope>
    <source>
        <strain evidence="3 4">DSM 108380</strain>
    </source>
</reference>